<keyword evidence="20" id="KW-0456">Lyase</keyword>
<evidence type="ECO:0000256" key="7">
    <source>
        <dbReference type="ARBA" id="ARBA00005051"/>
    </source>
</evidence>
<dbReference type="EMBL" id="CP115611">
    <property type="protein sequence ID" value="WBW71892.1"/>
    <property type="molecule type" value="Genomic_DNA"/>
</dbReference>
<dbReference type="Pfam" id="PF00809">
    <property type="entry name" value="Pterin_bind"/>
    <property type="match status" value="1"/>
</dbReference>
<evidence type="ECO:0000256" key="9">
    <source>
        <dbReference type="ARBA" id="ARBA00009951"/>
    </source>
</evidence>
<comment type="pathway">
    <text evidence="5">Cofactor biosynthesis; tetrahydrofolate biosynthesis; 7,8-dihydrofolate from 2-amino-4-hydroxy-6-hydroxymethyl-7,8-dihydropteridine diphosphate and 4-aminobenzoate: step 1/2.</text>
</comment>
<dbReference type="PROSITE" id="PS50972">
    <property type="entry name" value="PTERIN_BINDING"/>
    <property type="match status" value="1"/>
</dbReference>
<evidence type="ECO:0000256" key="17">
    <source>
        <dbReference type="ARBA" id="ARBA00022840"/>
    </source>
</evidence>
<dbReference type="FunFam" id="3.20.20.20:FF:000006">
    <property type="entry name" value="Dihydropteroate synthase"/>
    <property type="match status" value="1"/>
</dbReference>
<dbReference type="NCBIfam" id="TIGR00526">
    <property type="entry name" value="folB_dom"/>
    <property type="match status" value="1"/>
</dbReference>
<dbReference type="SUPFAM" id="SSF51717">
    <property type="entry name" value="Dihydropteroate synthetase-like"/>
    <property type="match status" value="1"/>
</dbReference>
<comment type="similarity">
    <text evidence="9">In the C-terminal section; belongs to the DHPS family.</text>
</comment>
<evidence type="ECO:0000256" key="3">
    <source>
        <dbReference type="ARBA" id="ARBA00001353"/>
    </source>
</evidence>
<dbReference type="PANTHER" id="PTHR20941">
    <property type="entry name" value="FOLATE SYNTHESIS PROTEINS"/>
    <property type="match status" value="1"/>
</dbReference>
<dbReference type="InterPro" id="IPR045031">
    <property type="entry name" value="DHP_synth-like"/>
</dbReference>
<feature type="domain" description="Pterin-binding" evidence="26">
    <location>
        <begin position="495"/>
        <end position="754"/>
    </location>
</feature>
<comment type="pathway">
    <text evidence="7">Cofactor biosynthesis; tetrahydrofolate biosynthesis; 2-amino-4-hydroxy-6-hydroxymethyl-7,8-dihydropteridine diphosphate from 7,8-dihydroneopterin triphosphate: step 4/4.</text>
</comment>
<reference evidence="27 28" key="1">
    <citation type="journal article" date="2023" name="G3 (Bethesda)">
        <title>A high-quality reference genome for the fission yeast Schizosaccharomyces osmophilus.</title>
        <authorList>
            <person name="Jia G.S."/>
            <person name="Zhang W.C."/>
            <person name="Liang Y."/>
            <person name="Liu X.H."/>
            <person name="Rhind N."/>
            <person name="Pidoux A."/>
            <person name="Brysch-Herzberg M."/>
            <person name="Du L.L."/>
        </authorList>
    </citation>
    <scope>NUCLEOTIDE SEQUENCE [LARGE SCALE GENOMIC DNA]</scope>
    <source>
        <strain evidence="27 28">CBS 15793</strain>
    </source>
</reference>
<evidence type="ECO:0000256" key="4">
    <source>
        <dbReference type="ARBA" id="ARBA00001946"/>
    </source>
</evidence>
<keyword evidence="16" id="KW-0418">Kinase</keyword>
<dbReference type="Proteomes" id="UP001212411">
    <property type="component" value="Chromosome 1"/>
</dbReference>
<dbReference type="InterPro" id="IPR006390">
    <property type="entry name" value="DHP_synth_dom"/>
</dbReference>
<evidence type="ECO:0000256" key="21">
    <source>
        <dbReference type="ARBA" id="ARBA00023268"/>
    </source>
</evidence>
<comment type="similarity">
    <text evidence="8">In the N-terminal section; belongs to the DHNA family.</text>
</comment>
<dbReference type="EC" id="4.1.2.25" evidence="11"/>
<dbReference type="GO" id="GO:0005740">
    <property type="term" value="C:mitochondrial envelope"/>
    <property type="evidence" value="ECO:0007669"/>
    <property type="project" value="TreeGrafter"/>
</dbReference>
<dbReference type="Gene3D" id="3.30.1130.10">
    <property type="match status" value="2"/>
</dbReference>
<dbReference type="RefSeq" id="XP_056036135.1">
    <property type="nucleotide sequence ID" value="XM_056180187.1"/>
</dbReference>
<dbReference type="GO" id="GO:0016301">
    <property type="term" value="F:kinase activity"/>
    <property type="evidence" value="ECO:0007669"/>
    <property type="project" value="UniProtKB-KW"/>
</dbReference>
<dbReference type="Pfam" id="PF02152">
    <property type="entry name" value="FolB"/>
    <property type="match status" value="2"/>
</dbReference>
<dbReference type="GO" id="GO:0004156">
    <property type="term" value="F:dihydropteroate synthase activity"/>
    <property type="evidence" value="ECO:0007669"/>
    <property type="project" value="UniProtKB-EC"/>
</dbReference>
<proteinExistence type="inferred from homology"/>
<evidence type="ECO:0000256" key="25">
    <source>
        <dbReference type="ARBA" id="ARBA00068111"/>
    </source>
</evidence>
<keyword evidence="14" id="KW-0479">Metal-binding</keyword>
<evidence type="ECO:0000256" key="16">
    <source>
        <dbReference type="ARBA" id="ARBA00022777"/>
    </source>
</evidence>
<keyword evidence="21" id="KW-0511">Multifunctional enzyme</keyword>
<keyword evidence="18" id="KW-0460">Magnesium</keyword>
<evidence type="ECO:0000256" key="11">
    <source>
        <dbReference type="ARBA" id="ARBA00013043"/>
    </source>
</evidence>
<keyword evidence="13" id="KW-0808">Transferase</keyword>
<dbReference type="InterPro" id="IPR035907">
    <property type="entry name" value="Hppk_sf"/>
</dbReference>
<evidence type="ECO:0000256" key="24">
    <source>
        <dbReference type="ARBA" id="ARBA00067568"/>
    </source>
</evidence>
<dbReference type="Gene3D" id="3.20.20.20">
    <property type="entry name" value="Dihydropteroate synthase-like"/>
    <property type="match status" value="1"/>
</dbReference>
<comment type="catalytic activity">
    <reaction evidence="1">
        <text>(7,8-dihydropterin-6-yl)methyl diphosphate + 4-aminobenzoate = 7,8-dihydropteroate + diphosphate</text>
        <dbReference type="Rhea" id="RHEA:19949"/>
        <dbReference type="ChEBI" id="CHEBI:17836"/>
        <dbReference type="ChEBI" id="CHEBI:17839"/>
        <dbReference type="ChEBI" id="CHEBI:33019"/>
        <dbReference type="ChEBI" id="CHEBI:72950"/>
        <dbReference type="EC" id="2.5.1.15"/>
    </reaction>
</comment>
<keyword evidence="28" id="KW-1185">Reference proteome</keyword>
<evidence type="ECO:0000256" key="12">
    <source>
        <dbReference type="ARBA" id="ARBA00013253"/>
    </source>
</evidence>
<dbReference type="NCBIfam" id="TIGR01496">
    <property type="entry name" value="DHPS"/>
    <property type="match status" value="1"/>
</dbReference>
<dbReference type="GO" id="GO:0046872">
    <property type="term" value="F:metal ion binding"/>
    <property type="evidence" value="ECO:0007669"/>
    <property type="project" value="UniProtKB-KW"/>
</dbReference>
<evidence type="ECO:0000256" key="23">
    <source>
        <dbReference type="ARBA" id="ARBA00061548"/>
    </source>
</evidence>
<dbReference type="SMART" id="SM00905">
    <property type="entry name" value="FolB"/>
    <property type="match status" value="2"/>
</dbReference>
<keyword evidence="19" id="KW-0289">Folate biosynthesis</keyword>
<evidence type="ECO:0000256" key="14">
    <source>
        <dbReference type="ARBA" id="ARBA00022723"/>
    </source>
</evidence>
<evidence type="ECO:0000256" key="1">
    <source>
        <dbReference type="ARBA" id="ARBA00000012"/>
    </source>
</evidence>
<evidence type="ECO:0000313" key="27">
    <source>
        <dbReference type="EMBL" id="WBW71892.1"/>
    </source>
</evidence>
<evidence type="ECO:0000313" key="28">
    <source>
        <dbReference type="Proteomes" id="UP001212411"/>
    </source>
</evidence>
<dbReference type="EC" id="2.5.1.15" evidence="10"/>
<accession>A0AAE9WAV7</accession>
<evidence type="ECO:0000256" key="22">
    <source>
        <dbReference type="ARBA" id="ARBA00058009"/>
    </source>
</evidence>
<evidence type="ECO:0000259" key="26">
    <source>
        <dbReference type="PROSITE" id="PS50972"/>
    </source>
</evidence>
<evidence type="ECO:0000256" key="6">
    <source>
        <dbReference type="ARBA" id="ARBA00005013"/>
    </source>
</evidence>
<dbReference type="InterPro" id="IPR043133">
    <property type="entry name" value="GTP-CH-I_C/QueF"/>
</dbReference>
<keyword evidence="17" id="KW-0067">ATP-binding</keyword>
<dbReference type="PANTHER" id="PTHR20941:SF1">
    <property type="entry name" value="FOLIC ACID SYNTHESIS PROTEIN FOL1"/>
    <property type="match status" value="1"/>
</dbReference>
<dbReference type="InterPro" id="IPR006157">
    <property type="entry name" value="FolB_dom"/>
</dbReference>
<dbReference type="Pfam" id="PF01288">
    <property type="entry name" value="HPPK"/>
    <property type="match status" value="1"/>
</dbReference>
<sequence length="764" mass="85674">MNGSFNFYTNLLKVPKRLLRSWKGNLRGRVTIPTLQSPRLLRPLTNFKYWNQRPFPTKMLSSNISSFSRKAEEQIDDNFDSVLVQNLRANAKVGTDQWRRAALQPVEINLRMVLNTRLNGEDNHDLQNSIHYGIASKLVLETVEKNEFSGLRNMVDMIALSCRNQFEFRDFFVNIRLPKKILRSRSGLVYNAERHTRYQQDRVQIFDLELATIIGINPFERKEKQRLGLDIAFTVGDGKEFDSLVISDLCHKVANFVESSSFLTIEALVHKLSKFLCFGLSIDCVHIKAEKPSAITFADAPAVQIFRSRNSFLQDSFRKYESSVPKIAYISFGSNIGTRIKNIATALKCLSKHEDVSILDVSPLYETKPMYYEDQSLFMNGVCKIETKLSPLCLLRACQSIEKELGRVKLIDKGPRCIDLDIVMYDDCIYESEDLTIPHVGMMEREFVLRPLVALDSTLVHPTTQQLLLKKLKELPDQGVRVHASYLTNSIMEGAVIMGIINVTPDSFSDGSSVTKTNVVEVVKGMIENGASIIDIGGQSTRPHATPVTLSEEIDRVVPVVRAIRNAGIDIPISIDTFEVEVAKEAIHAGANIINDVSSGRNCPDMLSFAAKADVPICLMHTRGTPHTMTSLSIYEKDIVQEVFEELNERVDAAIKAGIPRYNIILDPGFGFAKKAGQSAYLLKKFDELANYPEFMDLQWLSGPSRKGFTGHYSQDVEPKKRIWGTAAAVTASVLKGANIIRVHDVKEMSKVVAMANAVKLSSP</sequence>
<comment type="function">
    <text evidence="22">Catalyzes three sequential steps of tetrahydrofolate biosynthesis.</text>
</comment>
<dbReference type="GO" id="GO:0046654">
    <property type="term" value="P:tetrahydrofolate biosynthetic process"/>
    <property type="evidence" value="ECO:0007669"/>
    <property type="project" value="TreeGrafter"/>
</dbReference>
<keyword evidence="15" id="KW-0547">Nucleotide-binding</keyword>
<dbReference type="Gene3D" id="3.30.70.560">
    <property type="entry name" value="7,8-Dihydro-6-hydroxymethylpterin-pyrophosphokinase HPPK"/>
    <property type="match status" value="1"/>
</dbReference>
<evidence type="ECO:0000256" key="10">
    <source>
        <dbReference type="ARBA" id="ARBA00012458"/>
    </source>
</evidence>
<evidence type="ECO:0000256" key="18">
    <source>
        <dbReference type="ARBA" id="ARBA00022842"/>
    </source>
</evidence>
<evidence type="ECO:0000256" key="13">
    <source>
        <dbReference type="ARBA" id="ARBA00022679"/>
    </source>
</evidence>
<evidence type="ECO:0000256" key="8">
    <source>
        <dbReference type="ARBA" id="ARBA00009640"/>
    </source>
</evidence>
<dbReference type="GeneID" id="80874876"/>
<dbReference type="GO" id="GO:0046656">
    <property type="term" value="P:folic acid biosynthetic process"/>
    <property type="evidence" value="ECO:0007669"/>
    <property type="project" value="UniProtKB-KW"/>
</dbReference>
<comment type="pathway">
    <text evidence="6">Cofactor biosynthesis; tetrahydrofolate biosynthesis; 2-amino-4-hydroxy-6-hydroxymethyl-7,8-dihydropteridine diphosphate from 7,8-dihydroneopterin triphosphate: step 3/4.</text>
</comment>
<dbReference type="CDD" id="cd00739">
    <property type="entry name" value="DHPS"/>
    <property type="match status" value="1"/>
</dbReference>
<gene>
    <name evidence="27" type="primary">fol1</name>
    <name evidence="27" type="ORF">SOMG_01394</name>
</gene>
<comment type="cofactor">
    <cofactor evidence="4">
        <name>Mg(2+)</name>
        <dbReference type="ChEBI" id="CHEBI:18420"/>
    </cofactor>
</comment>
<dbReference type="EC" id="2.7.6.3" evidence="12"/>
<protein>
    <recommendedName>
        <fullName evidence="24">Folic acid synthesis protein FOL1</fullName>
        <ecNumber evidence="10">2.5.1.15</ecNumber>
        <ecNumber evidence="12">2.7.6.3</ecNumber>
        <ecNumber evidence="11">4.1.2.25</ecNumber>
    </recommendedName>
    <alternativeName>
        <fullName evidence="25">Folic acid synthesis protein fol1</fullName>
    </alternativeName>
</protein>
<dbReference type="GO" id="GO:0004150">
    <property type="term" value="F:dihydroneopterin aldolase activity"/>
    <property type="evidence" value="ECO:0007669"/>
    <property type="project" value="UniProtKB-EC"/>
</dbReference>
<dbReference type="InterPro" id="IPR000489">
    <property type="entry name" value="Pterin-binding_dom"/>
</dbReference>
<dbReference type="NCBIfam" id="TIGR01498">
    <property type="entry name" value="folK"/>
    <property type="match status" value="1"/>
</dbReference>
<organism evidence="27 28">
    <name type="scientific">Schizosaccharomyces osmophilus</name>
    <dbReference type="NCBI Taxonomy" id="2545709"/>
    <lineage>
        <taxon>Eukaryota</taxon>
        <taxon>Fungi</taxon>
        <taxon>Dikarya</taxon>
        <taxon>Ascomycota</taxon>
        <taxon>Taphrinomycotina</taxon>
        <taxon>Schizosaccharomycetes</taxon>
        <taxon>Schizosaccharomycetales</taxon>
        <taxon>Schizosaccharomycetaceae</taxon>
        <taxon>Schizosaccharomyces</taxon>
    </lineage>
</organism>
<dbReference type="InterPro" id="IPR011005">
    <property type="entry name" value="Dihydropteroate_synth-like_sf"/>
</dbReference>
<dbReference type="AlphaFoldDB" id="A0AAE9WAV7"/>
<dbReference type="PROSITE" id="PS00794">
    <property type="entry name" value="HPPK"/>
    <property type="match status" value="1"/>
</dbReference>
<comment type="similarity">
    <text evidence="23">In the central section; belongs to the HPPK family.</text>
</comment>
<dbReference type="KEGG" id="som:SOMG_01394"/>
<evidence type="ECO:0000256" key="19">
    <source>
        <dbReference type="ARBA" id="ARBA00022909"/>
    </source>
</evidence>
<dbReference type="InterPro" id="IPR000550">
    <property type="entry name" value="Hppk"/>
</dbReference>
<dbReference type="SUPFAM" id="SSF55620">
    <property type="entry name" value="Tetrahydrobiopterin biosynthesis enzymes-like"/>
    <property type="match status" value="2"/>
</dbReference>
<dbReference type="GO" id="GO:0003848">
    <property type="term" value="F:2-amino-4-hydroxy-6-hydroxymethyldihydropteridine diphosphokinase activity"/>
    <property type="evidence" value="ECO:0007669"/>
    <property type="project" value="UniProtKB-EC"/>
</dbReference>
<evidence type="ECO:0000256" key="2">
    <source>
        <dbReference type="ARBA" id="ARBA00000198"/>
    </source>
</evidence>
<name>A0AAE9WAV7_9SCHI</name>
<dbReference type="PROSITE" id="PS00793">
    <property type="entry name" value="DHPS_2"/>
    <property type="match status" value="1"/>
</dbReference>
<evidence type="ECO:0000256" key="5">
    <source>
        <dbReference type="ARBA" id="ARBA00004763"/>
    </source>
</evidence>
<dbReference type="CDD" id="cd00483">
    <property type="entry name" value="HPPK"/>
    <property type="match status" value="1"/>
</dbReference>
<comment type="catalytic activity">
    <reaction evidence="2">
        <text>6-hydroxymethyl-7,8-dihydropterin + ATP = (7,8-dihydropterin-6-yl)methyl diphosphate + AMP + H(+)</text>
        <dbReference type="Rhea" id="RHEA:11412"/>
        <dbReference type="ChEBI" id="CHEBI:15378"/>
        <dbReference type="ChEBI" id="CHEBI:30616"/>
        <dbReference type="ChEBI" id="CHEBI:44841"/>
        <dbReference type="ChEBI" id="CHEBI:72950"/>
        <dbReference type="ChEBI" id="CHEBI:456215"/>
        <dbReference type="EC" id="2.7.6.3"/>
    </reaction>
</comment>
<dbReference type="GO" id="GO:0005524">
    <property type="term" value="F:ATP binding"/>
    <property type="evidence" value="ECO:0007669"/>
    <property type="project" value="UniProtKB-KW"/>
</dbReference>
<evidence type="ECO:0000256" key="15">
    <source>
        <dbReference type="ARBA" id="ARBA00022741"/>
    </source>
</evidence>
<dbReference type="SUPFAM" id="SSF55083">
    <property type="entry name" value="6-hydroxymethyl-7,8-dihydropterin pyrophosphokinase, HPPK"/>
    <property type="match status" value="1"/>
</dbReference>
<dbReference type="PROSITE" id="PS00792">
    <property type="entry name" value="DHPS_1"/>
    <property type="match status" value="1"/>
</dbReference>
<comment type="catalytic activity">
    <reaction evidence="3">
        <text>7,8-dihydroneopterin = 6-hydroxymethyl-7,8-dihydropterin + glycolaldehyde</text>
        <dbReference type="Rhea" id="RHEA:10540"/>
        <dbReference type="ChEBI" id="CHEBI:17001"/>
        <dbReference type="ChEBI" id="CHEBI:17071"/>
        <dbReference type="ChEBI" id="CHEBI:44841"/>
        <dbReference type="EC" id="4.1.2.25"/>
    </reaction>
</comment>
<evidence type="ECO:0000256" key="20">
    <source>
        <dbReference type="ARBA" id="ARBA00023239"/>
    </source>
</evidence>